<sequence>MTFTKGMTYLIMGGILVFMPLFWKFLTDREDD</sequence>
<gene>
    <name evidence="2" type="primary">hmcD</name>
    <name evidence="2" type="ordered locus">TOL2_C36815</name>
</gene>
<evidence type="ECO:0000313" key="2">
    <source>
        <dbReference type="EMBL" id="CCK81838.1"/>
    </source>
</evidence>
<dbReference type="NCBIfam" id="NF045712">
    <property type="entry name" value="sulf_resp_HmcD"/>
    <property type="match status" value="1"/>
</dbReference>
<evidence type="ECO:0000313" key="3">
    <source>
        <dbReference type="Proteomes" id="UP000007347"/>
    </source>
</evidence>
<dbReference type="STRING" id="651182.TOL2_C36815"/>
<keyword evidence="1" id="KW-1133">Transmembrane helix</keyword>
<organism evidence="2 3">
    <name type="scientific">Desulfobacula toluolica (strain DSM 7467 / Tol2)</name>
    <dbReference type="NCBI Taxonomy" id="651182"/>
    <lineage>
        <taxon>Bacteria</taxon>
        <taxon>Pseudomonadati</taxon>
        <taxon>Thermodesulfobacteriota</taxon>
        <taxon>Desulfobacteria</taxon>
        <taxon>Desulfobacterales</taxon>
        <taxon>Desulfobacteraceae</taxon>
        <taxon>Desulfobacula</taxon>
    </lineage>
</organism>
<evidence type="ECO:0000256" key="1">
    <source>
        <dbReference type="SAM" id="Phobius"/>
    </source>
</evidence>
<dbReference type="InterPro" id="IPR054911">
    <property type="entry name" value="sulf_resp_HmcD"/>
</dbReference>
<keyword evidence="3" id="KW-1185">Reference proteome</keyword>
<dbReference type="HOGENOM" id="CLU_213739_0_0_7"/>
<feature type="transmembrane region" description="Helical" evidence="1">
    <location>
        <begin position="6"/>
        <end position="26"/>
    </location>
</feature>
<keyword evidence="1" id="KW-0812">Transmembrane</keyword>
<dbReference type="Proteomes" id="UP000007347">
    <property type="component" value="Chromosome"/>
</dbReference>
<keyword evidence="1" id="KW-0472">Membrane</keyword>
<dbReference type="EMBL" id="FO203503">
    <property type="protein sequence ID" value="CCK81838.1"/>
    <property type="molecule type" value="Genomic_DNA"/>
</dbReference>
<dbReference type="AlphaFoldDB" id="K0NP10"/>
<dbReference type="KEGG" id="dto:TOL2_C36815"/>
<protein>
    <submittedName>
        <fullName evidence="2">HmcD: predicted HMC redox complex, integral membrane protein</fullName>
    </submittedName>
</protein>
<name>K0NP10_DESTT</name>
<accession>K0NP10</accession>
<proteinExistence type="predicted"/>
<reference evidence="2 3" key="1">
    <citation type="journal article" date="2013" name="Environ. Microbiol.">
        <title>Complete genome, catabolic sub-proteomes and key-metabolites of Desulfobacula toluolica Tol2, a marine, aromatic compound-degrading, sulfate-reducing bacterium.</title>
        <authorList>
            <person name="Wohlbrand L."/>
            <person name="Jacob J.H."/>
            <person name="Kube M."/>
            <person name="Mussmann M."/>
            <person name="Jarling R."/>
            <person name="Beck A."/>
            <person name="Amann R."/>
            <person name="Wilkes H."/>
            <person name="Reinhardt R."/>
            <person name="Rabus R."/>
        </authorList>
    </citation>
    <scope>NUCLEOTIDE SEQUENCE [LARGE SCALE GENOMIC DNA]</scope>
    <source>
        <strain evidence="3">DSM 7467 / Tol2</strain>
    </source>
</reference>